<evidence type="ECO:0000313" key="8">
    <source>
        <dbReference type="Proteomes" id="UP000263627"/>
    </source>
</evidence>
<dbReference type="OrthoDB" id="8605335at2"/>
<reference evidence="3" key="4">
    <citation type="submission" date="2021-07" db="EMBL/GenBank/DDBJ databases">
        <authorList>
            <consortium name="Clinical and Environmental Microbiology Branch: Whole genome sequencing antimicrobial resistance pathogens in the healthcare setting"/>
        </authorList>
    </citation>
    <scope>NUCLEOTIDE SEQUENCE</scope>
    <source>
        <strain evidence="3">2021DK-00049</strain>
        <strain evidence="6">2023GN-00102</strain>
        <strain evidence="4">2023GN-00287</strain>
        <strain evidence="5">Whole organism</strain>
    </source>
</reference>
<evidence type="ECO:0000313" key="6">
    <source>
        <dbReference type="EMBL" id="EMN4144767.1"/>
    </source>
</evidence>
<reference evidence="2" key="5">
    <citation type="submission" date="2022-05" db="EMBL/GenBank/DDBJ databases">
        <authorList>
            <person name="Alioto T."/>
            <person name="Alioto T."/>
            <person name="Gomez Garrido J."/>
        </authorList>
    </citation>
    <scope>NUCLEOTIDE SEQUENCE</scope>
    <source>
        <strain evidence="2">112</strain>
    </source>
</reference>
<organism evidence="3">
    <name type="scientific">Citrobacter freundii</name>
    <dbReference type="NCBI Taxonomy" id="546"/>
    <lineage>
        <taxon>Bacteria</taxon>
        <taxon>Pseudomonadati</taxon>
        <taxon>Pseudomonadota</taxon>
        <taxon>Gammaproteobacteria</taxon>
        <taxon>Enterobacterales</taxon>
        <taxon>Enterobacteriaceae</taxon>
        <taxon>Citrobacter</taxon>
        <taxon>Citrobacter freundii complex</taxon>
    </lineage>
</organism>
<gene>
    <name evidence="2" type="ORF">AI2935V1_2406</name>
    <name evidence="1" type="ORF">AM363_16285</name>
    <name evidence="7" type="ORF">HV178_11355</name>
    <name evidence="3" type="ORF">KY227_004341</name>
    <name evidence="5" type="ORF">P7U51_003127</name>
    <name evidence="6" type="ORF">PQQ21_002018</name>
    <name evidence="4" type="ORF">SGX49_004248</name>
</gene>
<evidence type="ECO:0000313" key="5">
    <source>
        <dbReference type="EMBL" id="EMM7458597.1"/>
    </source>
</evidence>
<dbReference type="Proteomes" id="UP001279522">
    <property type="component" value="Unassembled WGS sequence"/>
</dbReference>
<sequence length="107" mass="12258">MSNLADYVNAIKIGKNVICIEDVSKRDDMAEVEIINKTWLHDSGVVIRCSRENELVKYSSNACPECSIRWHVVDAAGQDIRPLEKTFHNACQESYWLKVNRQTHLPV</sequence>
<reference evidence="1 8" key="1">
    <citation type="submission" date="2018-09" db="EMBL/GenBank/DDBJ databases">
        <title>Whole genome sequencing of Citrobacter freundii AR_0116.</title>
        <authorList>
            <person name="Conlan S."/>
            <person name="Thomas P.J."/>
            <person name="Mullikin J."/>
            <person name="Frank K.M."/>
            <person name="Segre J.A."/>
        </authorList>
    </citation>
    <scope>NUCLEOTIDE SEQUENCE [LARGE SCALE GENOMIC DNA]</scope>
    <source>
        <strain evidence="1 8">AR_0116</strain>
    </source>
</reference>
<dbReference type="RefSeq" id="WP_003840736.1">
    <property type="nucleotide sequence ID" value="NZ_BGLH01000016.1"/>
</dbReference>
<dbReference type="Proteomes" id="UP000512222">
    <property type="component" value="Chromosome"/>
</dbReference>
<evidence type="ECO:0000313" key="4">
    <source>
        <dbReference type="EMBL" id="ELV3681758.1"/>
    </source>
</evidence>
<evidence type="ECO:0000313" key="3">
    <source>
        <dbReference type="EMBL" id="EHT9941204.1"/>
    </source>
</evidence>
<evidence type="ECO:0000313" key="1">
    <source>
        <dbReference type="EMBL" id="AXZ48376.1"/>
    </source>
</evidence>
<dbReference type="EMBL" id="CP056573">
    <property type="protein sequence ID" value="QLV30541.1"/>
    <property type="molecule type" value="Genomic_DNA"/>
</dbReference>
<dbReference type="GeneID" id="87001078"/>
<dbReference type="EMBL" id="ABOSXX010000029">
    <property type="protein sequence ID" value="ELV3681758.1"/>
    <property type="molecule type" value="Genomic_DNA"/>
</dbReference>
<name>A0A0D7LY57_CITFR</name>
<evidence type="ECO:0000313" key="7">
    <source>
        <dbReference type="EMBL" id="QLV30541.1"/>
    </source>
</evidence>
<reference evidence="9" key="2">
    <citation type="submission" date="2020-06" db="EMBL/GenBank/DDBJ databases">
        <title>REHAB project genomes.</title>
        <authorList>
            <person name="Shaw L.P."/>
        </authorList>
    </citation>
    <scope>NUCLEOTIDE SEQUENCE [LARGE SCALE GENOMIC DNA]</scope>
    <source>
        <strain evidence="9">RHBSTW-00370</strain>
    </source>
</reference>
<dbReference type="EMBL" id="ABLGCN030000007">
    <property type="protein sequence ID" value="EMM7458597.1"/>
    <property type="molecule type" value="Genomic_DNA"/>
</dbReference>
<dbReference type="Proteomes" id="UP000263627">
    <property type="component" value="Chromosome"/>
</dbReference>
<dbReference type="EMBL" id="CP032184">
    <property type="protein sequence ID" value="AXZ48376.1"/>
    <property type="molecule type" value="Genomic_DNA"/>
</dbReference>
<dbReference type="EMBL" id="OW995941">
    <property type="protein sequence ID" value="CAH6589059.1"/>
    <property type="molecule type" value="Genomic_DNA"/>
</dbReference>
<evidence type="ECO:0000313" key="2">
    <source>
        <dbReference type="EMBL" id="CAH6589059.1"/>
    </source>
</evidence>
<dbReference type="EMBL" id="ABKLER030000007">
    <property type="protein sequence ID" value="EMN4144767.1"/>
    <property type="molecule type" value="Genomic_DNA"/>
</dbReference>
<proteinExistence type="predicted"/>
<accession>A0A0D7LY57</accession>
<dbReference type="Proteomes" id="UP000789647">
    <property type="component" value="Chromosome"/>
</dbReference>
<dbReference type="Proteomes" id="UP001169574">
    <property type="component" value="Unassembled WGS sequence"/>
</dbReference>
<dbReference type="EMBL" id="ABBJDF010000029">
    <property type="protein sequence ID" value="EHT9941204.1"/>
    <property type="molecule type" value="Genomic_DNA"/>
</dbReference>
<evidence type="ECO:0000313" key="9">
    <source>
        <dbReference type="Proteomes" id="UP000512222"/>
    </source>
</evidence>
<reference evidence="7" key="3">
    <citation type="journal article" date="2021" name="Microb. Genom.">
        <title>A genomic epidemiological study shows that prevalence of antimicrobial resistance in Enterobacterales is associated with the livestock host, as well as antimicrobial usage.</title>
        <authorList>
            <person name="AbuOun M."/>
            <person name="Jones H."/>
            <person name="Stubberfield E."/>
            <person name="Gilson D."/>
            <person name="Shaw L.P."/>
            <person name="Hubbard A.T.M."/>
            <person name="Chau K.K."/>
            <person name="Sebra R."/>
            <person name="Peto T.E.A."/>
            <person name="Crook D.W."/>
            <person name="Read D.S."/>
            <person name="Gweon H.S."/>
            <person name="Walker A.S."/>
            <person name="Stoesser N."/>
            <person name="Smith R.P."/>
            <person name="Anjum M.F."/>
            <person name="On Behalf Of The Rehab Consortium."/>
        </authorList>
    </citation>
    <scope>NUCLEOTIDE SEQUENCE</scope>
    <source>
        <strain evidence="7">RHBSTW-00370</strain>
    </source>
</reference>
<dbReference type="AlphaFoldDB" id="A0A0D7LY57"/>
<protein>
    <submittedName>
        <fullName evidence="3">Uncharacterized protein</fullName>
    </submittedName>
</protein>